<evidence type="ECO:0000256" key="7">
    <source>
        <dbReference type="ARBA" id="ARBA00022759"/>
    </source>
</evidence>
<dbReference type="GO" id="GO:0003677">
    <property type="term" value="F:DNA binding"/>
    <property type="evidence" value="ECO:0007669"/>
    <property type="project" value="UniProtKB-UniRule"/>
</dbReference>
<dbReference type="AlphaFoldDB" id="A0A0N5ASK4"/>
<dbReference type="InterPro" id="IPR027421">
    <property type="entry name" value="DNA_pol_lamdba_lyase_dom_sf"/>
</dbReference>
<dbReference type="SUPFAM" id="SSF52980">
    <property type="entry name" value="Restriction endonuclease-like"/>
    <property type="match status" value="1"/>
</dbReference>
<dbReference type="GO" id="GO:0005634">
    <property type="term" value="C:nucleus"/>
    <property type="evidence" value="ECO:0007669"/>
    <property type="project" value="UniProtKB-SubCell"/>
</dbReference>
<evidence type="ECO:0000256" key="12">
    <source>
        <dbReference type="ARBA" id="ARBA00023204"/>
    </source>
</evidence>
<keyword evidence="13 15" id="KW-0539">Nucleus</keyword>
<organism evidence="17 18">
    <name type="scientific">Syphacia muris</name>
    <dbReference type="NCBI Taxonomy" id="451379"/>
    <lineage>
        <taxon>Eukaryota</taxon>
        <taxon>Metazoa</taxon>
        <taxon>Ecdysozoa</taxon>
        <taxon>Nematoda</taxon>
        <taxon>Chromadorea</taxon>
        <taxon>Rhabditida</taxon>
        <taxon>Spirurina</taxon>
        <taxon>Oxyuridomorpha</taxon>
        <taxon>Oxyuroidea</taxon>
        <taxon>Oxyuridae</taxon>
        <taxon>Syphacia</taxon>
    </lineage>
</organism>
<dbReference type="GO" id="GO:0031573">
    <property type="term" value="P:mitotic intra-S DNA damage checkpoint signaling"/>
    <property type="evidence" value="ECO:0007669"/>
    <property type="project" value="TreeGrafter"/>
</dbReference>
<protein>
    <recommendedName>
        <fullName evidence="4 15">Crossover junction endonuclease MUS81</fullName>
        <ecNumber evidence="15">3.1.22.-</ecNumber>
    </recommendedName>
</protein>
<evidence type="ECO:0000256" key="5">
    <source>
        <dbReference type="ARBA" id="ARBA00022722"/>
    </source>
</evidence>
<keyword evidence="7 15" id="KW-0255">Endonuclease</keyword>
<evidence type="ECO:0000256" key="10">
    <source>
        <dbReference type="ARBA" id="ARBA00022842"/>
    </source>
</evidence>
<dbReference type="InterPro" id="IPR006166">
    <property type="entry name" value="ERCC4_domain"/>
</dbReference>
<keyword evidence="9 15" id="KW-0378">Hydrolase</keyword>
<dbReference type="PANTHER" id="PTHR13451:SF0">
    <property type="entry name" value="CROSSOVER JUNCTION ENDONUCLEASE MUS81"/>
    <property type="match status" value="1"/>
</dbReference>
<name>A0A0N5ASK4_9BILA</name>
<evidence type="ECO:0000259" key="16">
    <source>
        <dbReference type="SMART" id="SM00891"/>
    </source>
</evidence>
<keyword evidence="6 15" id="KW-0479">Metal-binding</keyword>
<evidence type="ECO:0000256" key="3">
    <source>
        <dbReference type="ARBA" id="ARBA00010015"/>
    </source>
</evidence>
<dbReference type="SMART" id="SM00891">
    <property type="entry name" value="ERCC4"/>
    <property type="match status" value="1"/>
</dbReference>
<dbReference type="GO" id="GO:0008821">
    <property type="term" value="F:crossover junction DNA endonuclease activity"/>
    <property type="evidence" value="ECO:0007669"/>
    <property type="project" value="UniProtKB-UniRule"/>
</dbReference>
<evidence type="ECO:0000256" key="6">
    <source>
        <dbReference type="ARBA" id="ARBA00022723"/>
    </source>
</evidence>
<dbReference type="Pfam" id="PF02732">
    <property type="entry name" value="ERCC4"/>
    <property type="match status" value="1"/>
</dbReference>
<dbReference type="CDD" id="cd20074">
    <property type="entry name" value="XPF_nuclease_Mus81"/>
    <property type="match status" value="1"/>
</dbReference>
<dbReference type="GO" id="GO:0000727">
    <property type="term" value="P:double-strand break repair via break-induced replication"/>
    <property type="evidence" value="ECO:0007669"/>
    <property type="project" value="UniProtKB-UniRule"/>
</dbReference>
<dbReference type="STRING" id="451379.A0A0N5ASK4"/>
<feature type="domain" description="ERCC4" evidence="16">
    <location>
        <begin position="234"/>
        <end position="331"/>
    </location>
</feature>
<evidence type="ECO:0000256" key="15">
    <source>
        <dbReference type="RuleBase" id="RU369042"/>
    </source>
</evidence>
<dbReference type="GO" id="GO:0046872">
    <property type="term" value="F:metal ion binding"/>
    <property type="evidence" value="ECO:0007669"/>
    <property type="project" value="UniProtKB-UniRule"/>
</dbReference>
<dbReference type="PANTHER" id="PTHR13451">
    <property type="entry name" value="CLASS II CROSSOVER JUNCTION ENDONUCLEASE MUS81"/>
    <property type="match status" value="1"/>
</dbReference>
<keyword evidence="5 15" id="KW-0540">Nuclease</keyword>
<evidence type="ECO:0000256" key="8">
    <source>
        <dbReference type="ARBA" id="ARBA00022763"/>
    </source>
</evidence>
<keyword evidence="14" id="KW-0469">Meiosis</keyword>
<evidence type="ECO:0000256" key="4">
    <source>
        <dbReference type="ARBA" id="ARBA00017114"/>
    </source>
</evidence>
<comment type="function">
    <text evidence="15">Interacts with EME1 to form a DNA structure-specific endonuclease with substrate preference for branched DNA structures with a 5'-end at the branch nick. Typical substrates include 3'-flap structures, D-loops, replication forks and nicked Holliday junctions. May be required in mitosis for the processing of stalled or collapsed replication fork intermediates. May be required in meiosis for the repair of meiosis-specific double strand breaks subsequent to single-end invasion (SEI).</text>
</comment>
<keyword evidence="8 15" id="KW-0227">DNA damage</keyword>
<dbReference type="Gene3D" id="1.10.150.110">
    <property type="entry name" value="DNA polymerase beta, N-terminal domain-like"/>
    <property type="match status" value="1"/>
</dbReference>
<dbReference type="Gene3D" id="3.40.50.10130">
    <property type="match status" value="1"/>
</dbReference>
<dbReference type="InterPro" id="IPR011335">
    <property type="entry name" value="Restrct_endonuc-II-like"/>
</dbReference>
<evidence type="ECO:0000313" key="18">
    <source>
        <dbReference type="WBParaSite" id="SMUV_0000777501-mRNA-1"/>
    </source>
</evidence>
<comment type="subcellular location">
    <subcellularLocation>
        <location evidence="2 15">Nucleus</location>
    </subcellularLocation>
</comment>
<reference evidence="18" key="1">
    <citation type="submission" date="2017-02" db="UniProtKB">
        <authorList>
            <consortium name="WormBaseParasite"/>
        </authorList>
    </citation>
    <scope>IDENTIFICATION</scope>
</reference>
<evidence type="ECO:0000256" key="2">
    <source>
        <dbReference type="ARBA" id="ARBA00004123"/>
    </source>
</evidence>
<keyword evidence="11 15" id="KW-0233">DNA recombination</keyword>
<comment type="similarity">
    <text evidence="3 15">Belongs to the XPF family.</text>
</comment>
<dbReference type="InterPro" id="IPR042530">
    <property type="entry name" value="EME1/EME2_C"/>
</dbReference>
<keyword evidence="10 15" id="KW-0460">Magnesium</keyword>
<dbReference type="FunFam" id="3.40.50.10130:FF:000005">
    <property type="entry name" value="crossover junction endonuclease MUS81 isoform X1"/>
    <property type="match status" value="1"/>
</dbReference>
<dbReference type="GO" id="GO:0048257">
    <property type="term" value="F:3'-flap endonuclease activity"/>
    <property type="evidence" value="ECO:0007669"/>
    <property type="project" value="TreeGrafter"/>
</dbReference>
<keyword evidence="12 15" id="KW-0234">DNA repair</keyword>
<evidence type="ECO:0000256" key="1">
    <source>
        <dbReference type="ARBA" id="ARBA00001946"/>
    </source>
</evidence>
<evidence type="ECO:0000256" key="9">
    <source>
        <dbReference type="ARBA" id="ARBA00022801"/>
    </source>
</evidence>
<dbReference type="WBParaSite" id="SMUV_0000777501-mRNA-1">
    <property type="protein sequence ID" value="SMUV_0000777501-mRNA-1"/>
    <property type="gene ID" value="SMUV_0000777501"/>
</dbReference>
<comment type="subunit">
    <text evidence="15">Interacts with EME1.</text>
</comment>
<dbReference type="EC" id="3.1.22.-" evidence="15"/>
<dbReference type="Gene3D" id="1.10.150.670">
    <property type="entry name" value="Crossover junction endonuclease EME1, DNA-binding domain"/>
    <property type="match status" value="1"/>
</dbReference>
<dbReference type="InterPro" id="IPR047416">
    <property type="entry name" value="XPF_nuclease_Mus81"/>
</dbReference>
<keyword evidence="17" id="KW-1185">Reference proteome</keyword>
<dbReference type="GO" id="GO:0000712">
    <property type="term" value="P:resolution of meiotic recombination intermediates"/>
    <property type="evidence" value="ECO:0007669"/>
    <property type="project" value="TreeGrafter"/>
</dbReference>
<comment type="cofactor">
    <cofactor evidence="1 15">
        <name>Mg(2+)</name>
        <dbReference type="ChEBI" id="CHEBI:18420"/>
    </cofactor>
</comment>
<accession>A0A0N5ASK4</accession>
<dbReference type="GO" id="GO:0048476">
    <property type="term" value="C:Holliday junction resolvase complex"/>
    <property type="evidence" value="ECO:0007669"/>
    <property type="project" value="UniProtKB-UniRule"/>
</dbReference>
<evidence type="ECO:0000313" key="17">
    <source>
        <dbReference type="Proteomes" id="UP000046393"/>
    </source>
</evidence>
<evidence type="ECO:0000256" key="13">
    <source>
        <dbReference type="ARBA" id="ARBA00023242"/>
    </source>
</evidence>
<evidence type="ECO:0000256" key="14">
    <source>
        <dbReference type="ARBA" id="ARBA00023254"/>
    </source>
</evidence>
<proteinExistence type="inferred from homology"/>
<dbReference type="InterPro" id="IPR033309">
    <property type="entry name" value="Mus81"/>
</dbReference>
<dbReference type="GO" id="GO:0006308">
    <property type="term" value="P:DNA catabolic process"/>
    <property type="evidence" value="ECO:0007669"/>
    <property type="project" value="UniProtKB-UniRule"/>
</dbReference>
<sequence length="471" mass="54047">MEFDDYDEAMDKASITVVRRVKVRETFLRKTFFERVLASWKESVTDRNFRHTLTKALVNLKNFPLEVDTSTELRNVKGHGIGDYIAQKLESSWNNFCAGFNPVPRVTDVKCLKHDQLLSFLQLDSSSSNISTKNQCIPSKAVSCDRKRSQAMVLEAPLSENQKQKAVGGLSGCDNVNVYRSNDFFPHSRLYCETLTLPSNSNDFAATNLLVKEGSTICDRQLYSNFSEENSEVVMIVDNREKHFDRDVRSVYNYLEAEMDSKFELRNLSVGDYTWVLRSPEKVEVMLDYIVERKTFNDLSQSIRQGRYEEQKIRLLSIGIRNVVYVVEGTGEPDAMIEQALVTTQVVNGFLLHKTSNAKETAKFLNIITKRLKERTKITNELQMTFETFQKNAKKTQRRCVKDIFMRQLTVCPQMSAIKAALITSRFPSLLALTKHFKSLTEQEKEMFISNSVPGIPTSLSRQLSKFFLKV</sequence>
<evidence type="ECO:0000256" key="11">
    <source>
        <dbReference type="ARBA" id="ARBA00023172"/>
    </source>
</evidence>
<dbReference type="Proteomes" id="UP000046393">
    <property type="component" value="Unplaced"/>
</dbReference>